<dbReference type="EMBL" id="JACRTD010000008">
    <property type="protein sequence ID" value="MBC8586073.1"/>
    <property type="molecule type" value="Genomic_DNA"/>
</dbReference>
<dbReference type="InterPro" id="IPR000424">
    <property type="entry name" value="Primosome_PriB/ssb"/>
</dbReference>
<dbReference type="PIRSF" id="PIRSF002070">
    <property type="entry name" value="SSB"/>
    <property type="match status" value="1"/>
</dbReference>
<dbReference type="Proteomes" id="UP000623678">
    <property type="component" value="Unassembled WGS sequence"/>
</dbReference>
<sequence length="133" mass="14563">MLNKVIIMGRLTADPEIRQTQNGTDMVSFCVAVERNFSDTNGQKQTDFIHCAAWKAAAQFISKYFSKGQMIALEGSIQTRNYEDKNGSRRTAVEVAVSAAYFADSKGSAPDNRPLQAQREFSEGASGSGDLPF</sequence>
<keyword evidence="1 2" id="KW-0238">DNA-binding</keyword>
<evidence type="ECO:0000256" key="1">
    <source>
        <dbReference type="ARBA" id="ARBA00023125"/>
    </source>
</evidence>
<dbReference type="RefSeq" id="WP_262395797.1">
    <property type="nucleotide sequence ID" value="NZ_JACRTD010000008.1"/>
</dbReference>
<dbReference type="InterPro" id="IPR012340">
    <property type="entry name" value="NA-bd_OB-fold"/>
</dbReference>
<evidence type="ECO:0000313" key="5">
    <source>
        <dbReference type="EMBL" id="MBC8586073.1"/>
    </source>
</evidence>
<dbReference type="GO" id="GO:0006260">
    <property type="term" value="P:DNA replication"/>
    <property type="evidence" value="ECO:0007669"/>
    <property type="project" value="InterPro"/>
</dbReference>
<comment type="subunit">
    <text evidence="2">Homotetramer.</text>
</comment>
<accession>A0A926EQ31</accession>
<dbReference type="InterPro" id="IPR011344">
    <property type="entry name" value="ssDNA-bd"/>
</dbReference>
<evidence type="ECO:0000313" key="6">
    <source>
        <dbReference type="Proteomes" id="UP000623678"/>
    </source>
</evidence>
<proteinExistence type="inferred from homology"/>
<organism evidence="5 6">
    <name type="scientific">Youxingia wuxianensis</name>
    <dbReference type="NCBI Taxonomy" id="2763678"/>
    <lineage>
        <taxon>Bacteria</taxon>
        <taxon>Bacillati</taxon>
        <taxon>Bacillota</taxon>
        <taxon>Clostridia</taxon>
        <taxon>Eubacteriales</taxon>
        <taxon>Oscillospiraceae</taxon>
        <taxon>Youxingia</taxon>
    </lineage>
</organism>
<keyword evidence="6" id="KW-1185">Reference proteome</keyword>
<evidence type="ECO:0000256" key="4">
    <source>
        <dbReference type="SAM" id="MobiDB-lite"/>
    </source>
</evidence>
<dbReference type="PROSITE" id="PS50935">
    <property type="entry name" value="SSB"/>
    <property type="match status" value="1"/>
</dbReference>
<comment type="caution">
    <text evidence="2">Lacks conserved residue(s) required for the propagation of feature annotation.</text>
</comment>
<gene>
    <name evidence="5" type="ORF">H8705_10815</name>
</gene>
<name>A0A926EQ31_9FIRM</name>
<comment type="caution">
    <text evidence="5">The sequence shown here is derived from an EMBL/GenBank/DDBJ whole genome shotgun (WGS) entry which is preliminary data.</text>
</comment>
<reference evidence="5" key="1">
    <citation type="submission" date="2020-08" db="EMBL/GenBank/DDBJ databases">
        <title>Genome public.</title>
        <authorList>
            <person name="Liu C."/>
            <person name="Sun Q."/>
        </authorList>
    </citation>
    <scope>NUCLEOTIDE SEQUENCE</scope>
    <source>
        <strain evidence="5">NSJ-64</strain>
    </source>
</reference>
<dbReference type="NCBIfam" id="TIGR00621">
    <property type="entry name" value="ssb"/>
    <property type="match status" value="1"/>
</dbReference>
<dbReference type="GO" id="GO:0003697">
    <property type="term" value="F:single-stranded DNA binding"/>
    <property type="evidence" value="ECO:0007669"/>
    <property type="project" value="UniProtKB-UniRule"/>
</dbReference>
<dbReference type="SUPFAM" id="SSF50249">
    <property type="entry name" value="Nucleic acid-binding proteins"/>
    <property type="match status" value="1"/>
</dbReference>
<dbReference type="PANTHER" id="PTHR10302:SF27">
    <property type="entry name" value="SINGLE-STRANDED DNA-BINDING PROTEIN"/>
    <property type="match status" value="1"/>
</dbReference>
<dbReference type="AlphaFoldDB" id="A0A926EQ31"/>
<evidence type="ECO:0000256" key="3">
    <source>
        <dbReference type="PIRNR" id="PIRNR002070"/>
    </source>
</evidence>
<dbReference type="CDD" id="cd04496">
    <property type="entry name" value="SSB_OBF"/>
    <property type="match status" value="1"/>
</dbReference>
<evidence type="ECO:0000256" key="2">
    <source>
        <dbReference type="HAMAP-Rule" id="MF_00984"/>
    </source>
</evidence>
<dbReference type="HAMAP" id="MF_00984">
    <property type="entry name" value="SSB"/>
    <property type="match status" value="1"/>
</dbReference>
<protein>
    <recommendedName>
        <fullName evidence="2 3">Single-stranded DNA-binding protein</fullName>
        <shortName evidence="2">SSB</shortName>
    </recommendedName>
</protein>
<dbReference type="Gene3D" id="2.40.50.140">
    <property type="entry name" value="Nucleic acid-binding proteins"/>
    <property type="match status" value="1"/>
</dbReference>
<dbReference type="PANTHER" id="PTHR10302">
    <property type="entry name" value="SINGLE-STRANDED DNA-BINDING PROTEIN"/>
    <property type="match status" value="1"/>
</dbReference>
<dbReference type="Pfam" id="PF00436">
    <property type="entry name" value="SSB"/>
    <property type="match status" value="1"/>
</dbReference>
<dbReference type="GO" id="GO:0009295">
    <property type="term" value="C:nucleoid"/>
    <property type="evidence" value="ECO:0007669"/>
    <property type="project" value="TreeGrafter"/>
</dbReference>
<feature type="region of interest" description="Disordered" evidence="4">
    <location>
        <begin position="105"/>
        <end position="133"/>
    </location>
</feature>